<keyword evidence="3" id="KW-1185">Reference proteome</keyword>
<comment type="caution">
    <text evidence="2">The sequence shown here is derived from an EMBL/GenBank/DDBJ whole genome shotgun (WGS) entry which is preliminary data.</text>
</comment>
<feature type="region of interest" description="Disordered" evidence="1">
    <location>
        <begin position="42"/>
        <end position="85"/>
    </location>
</feature>
<organism evidence="2 3">
    <name type="scientific">Eumeta variegata</name>
    <name type="common">Bagworm moth</name>
    <name type="synonym">Eumeta japonica</name>
    <dbReference type="NCBI Taxonomy" id="151549"/>
    <lineage>
        <taxon>Eukaryota</taxon>
        <taxon>Metazoa</taxon>
        <taxon>Ecdysozoa</taxon>
        <taxon>Arthropoda</taxon>
        <taxon>Hexapoda</taxon>
        <taxon>Insecta</taxon>
        <taxon>Pterygota</taxon>
        <taxon>Neoptera</taxon>
        <taxon>Endopterygota</taxon>
        <taxon>Lepidoptera</taxon>
        <taxon>Glossata</taxon>
        <taxon>Ditrysia</taxon>
        <taxon>Tineoidea</taxon>
        <taxon>Psychidae</taxon>
        <taxon>Oiketicinae</taxon>
        <taxon>Eumeta</taxon>
    </lineage>
</organism>
<evidence type="ECO:0000256" key="1">
    <source>
        <dbReference type="SAM" id="MobiDB-lite"/>
    </source>
</evidence>
<gene>
    <name evidence="2" type="ORF">EVAR_55013_1</name>
</gene>
<protein>
    <submittedName>
        <fullName evidence="2">Uncharacterized protein</fullName>
    </submittedName>
</protein>
<evidence type="ECO:0000313" key="2">
    <source>
        <dbReference type="EMBL" id="GBP73247.1"/>
    </source>
</evidence>
<proteinExistence type="predicted"/>
<dbReference type="Proteomes" id="UP000299102">
    <property type="component" value="Unassembled WGS sequence"/>
</dbReference>
<dbReference type="AlphaFoldDB" id="A0A4C1YFM8"/>
<accession>A0A4C1YFM8</accession>
<dbReference type="EMBL" id="BGZK01001167">
    <property type="protein sequence ID" value="GBP73247.1"/>
    <property type="molecule type" value="Genomic_DNA"/>
</dbReference>
<name>A0A4C1YFM8_EUMVA</name>
<sequence>MANGDIEIKWTASRRRLPRKETNRGARCAKLPRSLAEVLNIPPRSSMGISSTVTDEDILTRRRSDSPRPPAHVGRGRAPRDRGVR</sequence>
<reference evidence="2 3" key="1">
    <citation type="journal article" date="2019" name="Commun. Biol.">
        <title>The bagworm genome reveals a unique fibroin gene that provides high tensile strength.</title>
        <authorList>
            <person name="Kono N."/>
            <person name="Nakamura H."/>
            <person name="Ohtoshi R."/>
            <person name="Tomita M."/>
            <person name="Numata K."/>
            <person name="Arakawa K."/>
        </authorList>
    </citation>
    <scope>NUCLEOTIDE SEQUENCE [LARGE SCALE GENOMIC DNA]</scope>
</reference>
<evidence type="ECO:0000313" key="3">
    <source>
        <dbReference type="Proteomes" id="UP000299102"/>
    </source>
</evidence>